<keyword evidence="1" id="KW-0547">Nucleotide-binding</keyword>
<feature type="active site" evidence="1">
    <location>
        <position position="357"/>
    </location>
</feature>
<dbReference type="InterPro" id="IPR013221">
    <property type="entry name" value="Mur_ligase_cen"/>
</dbReference>
<keyword evidence="1" id="KW-0133">Cell shape</keyword>
<keyword evidence="5" id="KW-1185">Reference proteome</keyword>
<dbReference type="SUPFAM" id="SSF53623">
    <property type="entry name" value="MurD-like peptide ligases, catalytic domain"/>
    <property type="match status" value="1"/>
</dbReference>
<evidence type="ECO:0000256" key="1">
    <source>
        <dbReference type="HAMAP-Rule" id="MF_02214"/>
    </source>
</evidence>
<accession>A0A6G7YAB4</accession>
<dbReference type="GO" id="GO:0008360">
    <property type="term" value="P:regulation of cell shape"/>
    <property type="evidence" value="ECO:0007669"/>
    <property type="project" value="UniProtKB-KW"/>
</dbReference>
<comment type="function">
    <text evidence="1">The lipid II isoglutaminyl synthase complex catalyzes the formation of alpha-D-isoglutamine in the cell wall lipid II stem peptide. The MurT subunit catalyzes the ATP-dependent amidation of D-glutamate residue of lipid II, converting it to an isoglutamine residue.</text>
</comment>
<dbReference type="Pfam" id="PF08353">
    <property type="entry name" value="MurT_C"/>
    <property type="match status" value="1"/>
</dbReference>
<dbReference type="GO" id="GO:0016881">
    <property type="term" value="F:acid-amino acid ligase activity"/>
    <property type="evidence" value="ECO:0007669"/>
    <property type="project" value="InterPro"/>
</dbReference>
<evidence type="ECO:0000313" key="4">
    <source>
        <dbReference type="EMBL" id="QIK73762.1"/>
    </source>
</evidence>
<comment type="similarity">
    <text evidence="1">Belongs to the MurCDEF family. MurT subfamily.</text>
</comment>
<comment type="pathway">
    <text evidence="1">Cell wall biogenesis; peptidoglycan biosynthesis.</text>
</comment>
<keyword evidence="1" id="KW-0862">Zinc</keyword>
<dbReference type="InterPro" id="IPR043703">
    <property type="entry name" value="Lipid_II_synth_MurT"/>
</dbReference>
<dbReference type="InterPro" id="IPR013564">
    <property type="entry name" value="MurT_C"/>
</dbReference>
<dbReference type="UniPathway" id="UPA00219"/>
<keyword evidence="1" id="KW-0067">ATP-binding</keyword>
<keyword evidence="1" id="KW-0479">Metal-binding</keyword>
<reference evidence="4 5" key="1">
    <citation type="submission" date="2020-03" db="EMBL/GenBank/DDBJ databases">
        <title>Propioniciclava sp. nov., isolated from Hydrophilus acuminatus.</title>
        <authorList>
            <person name="Hyun D.-W."/>
            <person name="Bae J.-W."/>
        </authorList>
    </citation>
    <scope>NUCLEOTIDE SEQUENCE [LARGE SCALE GENOMIC DNA]</scope>
    <source>
        <strain evidence="4 5">HDW11</strain>
    </source>
</reference>
<evidence type="ECO:0000259" key="3">
    <source>
        <dbReference type="Pfam" id="PF08353"/>
    </source>
</evidence>
<comment type="catalytic activity">
    <reaction evidence="1">
        <text>beta-D-GlcNAc-(1-&gt;4)-Mur2Ac(oyl-L-Ala-gamma-D-O-P-Glu-L-Lys-D-Ala-D-Ala)-di-trans,octa-cis-undecaprenyl diphosphate + NH4(+) = beta-D-GlcNAc-(1-&gt;4)-Mur2Ac(oyl-L-Ala-D-isoglutaminyl-L-Lys-D-Ala-D-Ala)-di-trans,octa-cis-undecaprenyl diphosphate + phosphate + H(+)</text>
        <dbReference type="Rhea" id="RHEA:57932"/>
        <dbReference type="ChEBI" id="CHEBI:15378"/>
        <dbReference type="ChEBI" id="CHEBI:28938"/>
        <dbReference type="ChEBI" id="CHEBI:43474"/>
        <dbReference type="ChEBI" id="CHEBI:62233"/>
        <dbReference type="ChEBI" id="CHEBI:143132"/>
    </reaction>
</comment>
<dbReference type="GO" id="GO:0009252">
    <property type="term" value="P:peptidoglycan biosynthetic process"/>
    <property type="evidence" value="ECO:0007669"/>
    <property type="project" value="UniProtKB-UniRule"/>
</dbReference>
<dbReference type="InterPro" id="IPR036565">
    <property type="entry name" value="Mur-like_cat_sf"/>
</dbReference>
<feature type="binding site" evidence="1">
    <location>
        <position position="238"/>
    </location>
    <ligand>
        <name>Zn(2+)</name>
        <dbReference type="ChEBI" id="CHEBI:29105"/>
    </ligand>
</feature>
<dbReference type="Pfam" id="PF08245">
    <property type="entry name" value="Mur_ligase_M"/>
    <property type="match status" value="1"/>
</dbReference>
<dbReference type="AlphaFoldDB" id="A0A6G7YAB4"/>
<keyword evidence="1" id="KW-0961">Cell wall biogenesis/degradation</keyword>
<dbReference type="KEGG" id="prv:G7070_01995"/>
<proteinExistence type="inferred from homology"/>
<dbReference type="GO" id="GO:0008270">
    <property type="term" value="F:zinc ion binding"/>
    <property type="evidence" value="ECO:0007669"/>
    <property type="project" value="UniProtKB-UniRule"/>
</dbReference>
<dbReference type="GO" id="GO:0071555">
    <property type="term" value="P:cell wall organization"/>
    <property type="evidence" value="ECO:0007669"/>
    <property type="project" value="UniProtKB-KW"/>
</dbReference>
<gene>
    <name evidence="1" type="primary">murT</name>
    <name evidence="4" type="ORF">G7070_01995</name>
</gene>
<dbReference type="EMBL" id="CP049865">
    <property type="protein sequence ID" value="QIK73762.1"/>
    <property type="molecule type" value="Genomic_DNA"/>
</dbReference>
<feature type="domain" description="Lipid II isoglutaminyl synthase (glutamine-hydrolyzing) subunit MurT C-terminal" evidence="3">
    <location>
        <begin position="325"/>
        <end position="422"/>
    </location>
</feature>
<dbReference type="PANTHER" id="PTHR23135">
    <property type="entry name" value="MUR LIGASE FAMILY MEMBER"/>
    <property type="match status" value="1"/>
</dbReference>
<comment type="subunit">
    <text evidence="1">Forms a heterodimer with GatD.</text>
</comment>
<organism evidence="4 5">
    <name type="scientific">Propioniciclava coleopterorum</name>
    <dbReference type="NCBI Taxonomy" id="2714937"/>
    <lineage>
        <taxon>Bacteria</taxon>
        <taxon>Bacillati</taxon>
        <taxon>Actinomycetota</taxon>
        <taxon>Actinomycetes</taxon>
        <taxon>Propionibacteriales</taxon>
        <taxon>Propionibacteriaceae</taxon>
        <taxon>Propioniciclava</taxon>
    </lineage>
</organism>
<evidence type="ECO:0000313" key="5">
    <source>
        <dbReference type="Proteomes" id="UP000501058"/>
    </source>
</evidence>
<comment type="catalytic activity">
    <reaction evidence="1">
        <text>beta-D-GlcNAc-(1-&gt;4)-Mur2Ac(oyl-L-Ala-gamma-D-Glu-L-Lys-D-Ala-D-Ala)-di-trans,octa-cis-undecaprenyl diphosphate + ATP = beta-D-GlcNAc-(1-&gt;4)-Mur2Ac(oyl-L-Ala-gamma-D-O-P-Glu-L-Lys-D-Ala-D-Ala)-di-trans,octa-cis-undecaprenyl diphosphate + ADP</text>
        <dbReference type="Rhea" id="RHEA:59488"/>
        <dbReference type="ChEBI" id="CHEBI:30616"/>
        <dbReference type="ChEBI" id="CHEBI:60033"/>
        <dbReference type="ChEBI" id="CHEBI:143132"/>
        <dbReference type="ChEBI" id="CHEBI:456216"/>
    </reaction>
</comment>
<dbReference type="GO" id="GO:0140282">
    <property type="term" value="F:carbon-nitrogen ligase activity on lipid II"/>
    <property type="evidence" value="ECO:0007669"/>
    <property type="project" value="UniProtKB-UniRule"/>
</dbReference>
<sequence length="434" mass="45423">MNARAVPSPLPALDRIRLGVGTLLGDAAALASRALGKGSGASIRGQILTRAYPGAFGALVKRRRIAAVTGTNGKTTTSHLLAAALRAGLGSEAGRLVTNADGANLHYGIASALAKAPRADLAVLETDERVVKDLLAQGRPEVLVMLNFSRDQLDRNHEIKFLARSWREALAAAGPDGPVVVANSDDPLIVWSAQTAHRVIWIDTASTWTADAALCPECGGLLQRTNPSEGSPTGAWDCPACPLSEPAADYVVRGTDVQLPDGTIVATRLNVPGAFNVANAACALAAAVQLGVAVPDALAGFSTVRSPAGRFAVATIGESLVRLVLSKNPAGWAESLPLLKTDPVILAIDSVAADGKDVSWLWDVDFEQLGDRHVICTGPRAYDLAVRLEYGDVDHEVILDVADAVRAVRGTPDPVDVIATYTPFQKLLKMAGLR</sequence>
<dbReference type="GO" id="GO:0005524">
    <property type="term" value="F:ATP binding"/>
    <property type="evidence" value="ECO:0007669"/>
    <property type="project" value="UniProtKB-UniRule"/>
</dbReference>
<dbReference type="HAMAP" id="MF_02214">
    <property type="entry name" value="Lipid_II_synth_MurT"/>
    <property type="match status" value="1"/>
</dbReference>
<keyword evidence="1" id="KW-0573">Peptidoglycan synthesis</keyword>
<dbReference type="PANTHER" id="PTHR23135:SF7">
    <property type="entry name" value="LIPID II ISOGLUTAMINYL SYNTHASE (GLUTAMINE-HYDROLYZING) SUBUNIT MURT"/>
    <property type="match status" value="1"/>
</dbReference>
<evidence type="ECO:0000259" key="2">
    <source>
        <dbReference type="Pfam" id="PF08245"/>
    </source>
</evidence>
<feature type="binding site" evidence="1">
    <location>
        <position position="218"/>
    </location>
    <ligand>
        <name>Zn(2+)</name>
        <dbReference type="ChEBI" id="CHEBI:29105"/>
    </ligand>
</feature>
<comment type="catalytic activity">
    <reaction evidence="1">
        <text>beta-D-GlcNAc-(1-&gt;4)-Mur2Ac(oyl-L-Ala-gamma-D-Glu-L-Lys-D-Ala-D-Ala)-di-trans,octa-cis-undecaprenyl diphosphate + L-glutamine + ATP + H2O = beta-D-GlcNAc-(1-&gt;4)-Mur2Ac(oyl-L-Ala-D-isoglutaminyl-L-Lys-D-Ala-D-Ala)-di-trans,octa-cis-undecaprenyl diphosphate + L-glutamate + ADP + phosphate + H(+)</text>
        <dbReference type="Rhea" id="RHEA:57928"/>
        <dbReference type="ChEBI" id="CHEBI:15377"/>
        <dbReference type="ChEBI" id="CHEBI:15378"/>
        <dbReference type="ChEBI" id="CHEBI:29985"/>
        <dbReference type="ChEBI" id="CHEBI:30616"/>
        <dbReference type="ChEBI" id="CHEBI:43474"/>
        <dbReference type="ChEBI" id="CHEBI:58359"/>
        <dbReference type="ChEBI" id="CHEBI:60033"/>
        <dbReference type="ChEBI" id="CHEBI:62233"/>
        <dbReference type="ChEBI" id="CHEBI:456216"/>
        <dbReference type="EC" id="6.3.5.13"/>
    </reaction>
</comment>
<keyword evidence="1" id="KW-0436">Ligase</keyword>
<feature type="domain" description="Mur ligase central" evidence="2">
    <location>
        <begin position="68"/>
        <end position="204"/>
    </location>
</feature>
<dbReference type="Gene3D" id="3.40.1190.10">
    <property type="entry name" value="Mur-like, catalytic domain"/>
    <property type="match status" value="1"/>
</dbReference>
<feature type="binding site" evidence="1">
    <location>
        <position position="215"/>
    </location>
    <ligand>
        <name>Zn(2+)</name>
        <dbReference type="ChEBI" id="CHEBI:29105"/>
    </ligand>
</feature>
<protein>
    <recommendedName>
        <fullName evidence="1">Lipid II isoglutaminyl synthase (glutamine-hydrolyzing) subunit MurT</fullName>
        <ecNumber evidence="1">6.3.5.13</ecNumber>
    </recommendedName>
</protein>
<name>A0A6G7YAB4_9ACTN</name>
<dbReference type="Proteomes" id="UP000501058">
    <property type="component" value="Chromosome"/>
</dbReference>
<dbReference type="EC" id="6.3.5.13" evidence="1"/>
<feature type="binding site" evidence="1">
    <location>
        <position position="241"/>
    </location>
    <ligand>
        <name>Zn(2+)</name>
        <dbReference type="ChEBI" id="CHEBI:29105"/>
    </ligand>
</feature>